<dbReference type="PANTHER" id="PTHR33490">
    <property type="entry name" value="BLR5614 PROTEIN-RELATED"/>
    <property type="match status" value="1"/>
</dbReference>
<dbReference type="RefSeq" id="WP_135350093.1">
    <property type="nucleotide sequence ID" value="NZ_SRJD01000038.1"/>
</dbReference>
<accession>A0A4Z0GIT1</accession>
<name>A0A4Z0GIT1_9BACL</name>
<dbReference type="SMART" id="SM00460">
    <property type="entry name" value="TGc"/>
    <property type="match status" value="1"/>
</dbReference>
<proteinExistence type="predicted"/>
<dbReference type="EMBL" id="SRJD01000038">
    <property type="protein sequence ID" value="TGA95796.1"/>
    <property type="molecule type" value="Genomic_DNA"/>
</dbReference>
<reference evidence="2 3" key="1">
    <citation type="journal article" date="2015" name="Int. J. Syst. Evol. Microbiol.">
        <title>Sporolactobacillus shoreae sp. nov. and Sporolactobacillus spathodeae sp. nov., two spore-forming lactic acid bacteria isolated from tree barks in Thailand.</title>
        <authorList>
            <person name="Thamacharoensuk T."/>
            <person name="Kitahara M."/>
            <person name="Ohkuma M."/>
            <person name="Thongchul N."/>
            <person name="Tanasupawat S."/>
        </authorList>
    </citation>
    <scope>NUCLEOTIDE SEQUENCE [LARGE SCALE GENOMIC DNA]</scope>
    <source>
        <strain evidence="2 3">BK92</strain>
    </source>
</reference>
<evidence type="ECO:0000313" key="3">
    <source>
        <dbReference type="Proteomes" id="UP000298347"/>
    </source>
</evidence>
<organism evidence="2 3">
    <name type="scientific">Sporolactobacillus shoreae</name>
    <dbReference type="NCBI Taxonomy" id="1465501"/>
    <lineage>
        <taxon>Bacteria</taxon>
        <taxon>Bacillati</taxon>
        <taxon>Bacillota</taxon>
        <taxon>Bacilli</taxon>
        <taxon>Bacillales</taxon>
        <taxon>Sporolactobacillaceae</taxon>
        <taxon>Sporolactobacillus</taxon>
    </lineage>
</organism>
<dbReference type="AlphaFoldDB" id="A0A4Z0GIT1"/>
<comment type="caution">
    <text evidence="2">The sequence shown here is derived from an EMBL/GenBank/DDBJ whole genome shotgun (WGS) entry which is preliminary data.</text>
</comment>
<dbReference type="Proteomes" id="UP000298347">
    <property type="component" value="Unassembled WGS sequence"/>
</dbReference>
<dbReference type="Pfam" id="PF01841">
    <property type="entry name" value="Transglut_core"/>
    <property type="match status" value="1"/>
</dbReference>
<feature type="domain" description="Transglutaminase-like" evidence="1">
    <location>
        <begin position="174"/>
        <end position="243"/>
    </location>
</feature>
<evidence type="ECO:0000313" key="2">
    <source>
        <dbReference type="EMBL" id="TGA95796.1"/>
    </source>
</evidence>
<sequence length="288" mass="32743">MKFQILHTTRYHYVSDIADSVNEIRLSPRTNNNQSCYQHMITLSPHAPLYAYEDYFGNLVHTFSVSEPHSELVITARSVVVTNDEALPRQSILPYSEERAIMDSEPFLDQFAEYLHPTDYTEITGDVQQIAAHFLHGETIESVSQLLSLITSGIKHDYIYDPAATQVQTRIDEMIKLRRGVCQDFAHLMIALCRCIGIPARYVSGYQYITDLSGGNADFEQASHAWVEAYIPNVGWTGFDPTNDVSVTWRYIILAYGRDYKDIVPVKGVYHGTPQQELKVSVDVRKIS</sequence>
<gene>
    <name evidence="2" type="ORF">E4665_17490</name>
</gene>
<evidence type="ECO:0000259" key="1">
    <source>
        <dbReference type="SMART" id="SM00460"/>
    </source>
</evidence>
<dbReference type="InterPro" id="IPR038765">
    <property type="entry name" value="Papain-like_cys_pep_sf"/>
</dbReference>
<dbReference type="InterPro" id="IPR002931">
    <property type="entry name" value="Transglutaminase-like"/>
</dbReference>
<keyword evidence="3" id="KW-1185">Reference proteome</keyword>
<protein>
    <submittedName>
        <fullName evidence="2">Transglutaminase family protein</fullName>
    </submittedName>
</protein>
<dbReference type="PANTHER" id="PTHR33490:SF6">
    <property type="entry name" value="SLL1049 PROTEIN"/>
    <property type="match status" value="1"/>
</dbReference>
<dbReference type="OrthoDB" id="9787782at2"/>
<dbReference type="InterPro" id="IPR013589">
    <property type="entry name" value="Bac_transglu_N"/>
</dbReference>
<dbReference type="Gene3D" id="3.10.620.30">
    <property type="match status" value="1"/>
</dbReference>
<dbReference type="Pfam" id="PF08379">
    <property type="entry name" value="Bact_transglu_N"/>
    <property type="match status" value="1"/>
</dbReference>
<dbReference type="SUPFAM" id="SSF54001">
    <property type="entry name" value="Cysteine proteinases"/>
    <property type="match status" value="1"/>
</dbReference>